<evidence type="ECO:0000313" key="3">
    <source>
        <dbReference type="Proteomes" id="UP001230328"/>
    </source>
</evidence>
<accession>A0ABU0SQS2</accession>
<gene>
    <name evidence="2" type="ORF">QF035_003486</name>
</gene>
<dbReference type="Proteomes" id="UP001230328">
    <property type="component" value="Unassembled WGS sequence"/>
</dbReference>
<protein>
    <submittedName>
        <fullName evidence="2">Uncharacterized protein</fullName>
    </submittedName>
</protein>
<keyword evidence="1" id="KW-0472">Membrane</keyword>
<organism evidence="2 3">
    <name type="scientific">Streptomyces umbrinus</name>
    <dbReference type="NCBI Taxonomy" id="67370"/>
    <lineage>
        <taxon>Bacteria</taxon>
        <taxon>Bacillati</taxon>
        <taxon>Actinomycetota</taxon>
        <taxon>Actinomycetes</taxon>
        <taxon>Kitasatosporales</taxon>
        <taxon>Streptomycetaceae</taxon>
        <taxon>Streptomyces</taxon>
        <taxon>Streptomyces phaeochromogenes group</taxon>
    </lineage>
</organism>
<comment type="caution">
    <text evidence="2">The sequence shown here is derived from an EMBL/GenBank/DDBJ whole genome shotgun (WGS) entry which is preliminary data.</text>
</comment>
<keyword evidence="1" id="KW-0812">Transmembrane</keyword>
<dbReference type="EMBL" id="JAUSZI010000002">
    <property type="protein sequence ID" value="MDQ1025904.1"/>
    <property type="molecule type" value="Genomic_DNA"/>
</dbReference>
<sequence length="163" mass="17247">MTDGPSETAPDGAAPHADVFVPPRAVSGAESPVVDLLTGLGWDVSVKSWPALRAGDQLSWLFLVALPVQAFLGGMGAKLADDAYRRLKALVGRTPQPAADGAPVVLQDTATGVRILLGPELDEEAYRRLRALDLTRSRNDTLRYDVTEARWVSVPDGSEGTGG</sequence>
<proteinExistence type="predicted"/>
<evidence type="ECO:0000313" key="2">
    <source>
        <dbReference type="EMBL" id="MDQ1025904.1"/>
    </source>
</evidence>
<evidence type="ECO:0000256" key="1">
    <source>
        <dbReference type="SAM" id="Phobius"/>
    </source>
</evidence>
<keyword evidence="1" id="KW-1133">Transmembrane helix</keyword>
<reference evidence="2 3" key="1">
    <citation type="submission" date="2023-07" db="EMBL/GenBank/DDBJ databases">
        <title>Comparative genomics of wheat-associated soil bacteria to identify genetic determinants of phenazine resistance.</title>
        <authorList>
            <person name="Mouncey N."/>
        </authorList>
    </citation>
    <scope>NUCLEOTIDE SEQUENCE [LARGE SCALE GENOMIC DNA]</scope>
    <source>
        <strain evidence="2 3">V2I4</strain>
    </source>
</reference>
<feature type="transmembrane region" description="Helical" evidence="1">
    <location>
        <begin position="58"/>
        <end position="80"/>
    </location>
</feature>
<dbReference type="RefSeq" id="WP_307521208.1">
    <property type="nucleotide sequence ID" value="NZ_JAUSZI010000002.1"/>
</dbReference>
<name>A0ABU0SQS2_9ACTN</name>
<keyword evidence="3" id="KW-1185">Reference proteome</keyword>